<evidence type="ECO:0000313" key="3">
    <source>
        <dbReference type="Proteomes" id="UP001189429"/>
    </source>
</evidence>
<organism evidence="2 3">
    <name type="scientific">Prorocentrum cordatum</name>
    <dbReference type="NCBI Taxonomy" id="2364126"/>
    <lineage>
        <taxon>Eukaryota</taxon>
        <taxon>Sar</taxon>
        <taxon>Alveolata</taxon>
        <taxon>Dinophyceae</taxon>
        <taxon>Prorocentrales</taxon>
        <taxon>Prorocentraceae</taxon>
        <taxon>Prorocentrum</taxon>
    </lineage>
</organism>
<comment type="caution">
    <text evidence="2">The sequence shown here is derived from an EMBL/GenBank/DDBJ whole genome shotgun (WGS) entry which is preliminary data.</text>
</comment>
<evidence type="ECO:0008006" key="4">
    <source>
        <dbReference type="Google" id="ProtNLM"/>
    </source>
</evidence>
<feature type="region of interest" description="Disordered" evidence="1">
    <location>
        <begin position="164"/>
        <end position="221"/>
    </location>
</feature>
<protein>
    <recommendedName>
        <fullName evidence="4">Subtilisin</fullName>
    </recommendedName>
</protein>
<evidence type="ECO:0000256" key="1">
    <source>
        <dbReference type="SAM" id="MobiDB-lite"/>
    </source>
</evidence>
<dbReference type="Proteomes" id="UP001189429">
    <property type="component" value="Unassembled WGS sequence"/>
</dbReference>
<accession>A0ABN9SVT8</accession>
<feature type="non-terminal residue" evidence="2">
    <location>
        <position position="221"/>
    </location>
</feature>
<evidence type="ECO:0000313" key="2">
    <source>
        <dbReference type="EMBL" id="CAK0836644.1"/>
    </source>
</evidence>
<name>A0ABN9SVT8_9DINO</name>
<gene>
    <name evidence="2" type="ORF">PCOR1329_LOCUS33079</name>
</gene>
<feature type="region of interest" description="Disordered" evidence="1">
    <location>
        <begin position="1"/>
        <end position="26"/>
    </location>
</feature>
<reference evidence="2" key="1">
    <citation type="submission" date="2023-10" db="EMBL/GenBank/DDBJ databases">
        <authorList>
            <person name="Chen Y."/>
            <person name="Shah S."/>
            <person name="Dougan E. K."/>
            <person name="Thang M."/>
            <person name="Chan C."/>
        </authorList>
    </citation>
    <scope>NUCLEOTIDE SEQUENCE [LARGE SCALE GENOMIC DNA]</scope>
</reference>
<keyword evidence="3" id="KW-1185">Reference proteome</keyword>
<feature type="non-terminal residue" evidence="2">
    <location>
        <position position="1"/>
    </location>
</feature>
<dbReference type="EMBL" id="CAUYUJ010013703">
    <property type="protein sequence ID" value="CAK0836644.1"/>
    <property type="molecule type" value="Genomic_DNA"/>
</dbReference>
<feature type="compositionally biased region" description="Basic and acidic residues" evidence="1">
    <location>
        <begin position="7"/>
        <end position="16"/>
    </location>
</feature>
<feature type="compositionally biased region" description="Basic residues" evidence="1">
    <location>
        <begin position="166"/>
        <end position="178"/>
    </location>
</feature>
<sequence length="221" mass="24508">FSARVQRPTERLRRDPPAVLRNRPCPCDIQAGAGTSGCTTQGPKTTSRWFDPAFDGSTLLSYSARRPRRDRACRATGAENCNWCRPSDAMFSTDAPSSRHHTHGMCRVTQAAKHSRNTKPLPNEKGSCFRTPIVRGSRSVWISGPSAGPRHVVAAAQGRRAAWRPGGRRWRRGHRQRSAGRYLDPKAARARALPRSIGHLAPPVSRPRRDIASRPFSRMAS</sequence>
<proteinExistence type="predicted"/>